<dbReference type="InterPro" id="IPR036291">
    <property type="entry name" value="NAD(P)-bd_dom_sf"/>
</dbReference>
<feature type="domain" description="Ketoreductase" evidence="3">
    <location>
        <begin position="7"/>
        <end position="189"/>
    </location>
</feature>
<dbReference type="AlphaFoldDB" id="A0A4P8IMY1"/>
<dbReference type="Proteomes" id="UP000298656">
    <property type="component" value="Chromosome 1"/>
</dbReference>
<proteinExistence type="inferred from homology"/>
<dbReference type="FunFam" id="3.40.50.720:FF:000084">
    <property type="entry name" value="Short-chain dehydrogenase reductase"/>
    <property type="match status" value="1"/>
</dbReference>
<dbReference type="SUPFAM" id="SSF51735">
    <property type="entry name" value="NAD(P)-binding Rossmann-fold domains"/>
    <property type="match status" value="1"/>
</dbReference>
<name>A0A4P8IMY1_9BURK</name>
<dbReference type="EMBL" id="CP040077">
    <property type="protein sequence ID" value="QCP50352.1"/>
    <property type="molecule type" value="Genomic_DNA"/>
</dbReference>
<evidence type="ECO:0000259" key="3">
    <source>
        <dbReference type="SMART" id="SM00822"/>
    </source>
</evidence>
<dbReference type="OrthoDB" id="9178657at2"/>
<keyword evidence="5" id="KW-1185">Reference proteome</keyword>
<dbReference type="PANTHER" id="PTHR24321">
    <property type="entry name" value="DEHYDROGENASES, SHORT CHAIN"/>
    <property type="match status" value="1"/>
</dbReference>
<reference evidence="4 5" key="1">
    <citation type="submission" date="2019-05" db="EMBL/GenBank/DDBJ databases">
        <title>Burkholderia sp. DHOD12, isolated from subtropical forest soil.</title>
        <authorList>
            <person name="Gao Z.-H."/>
            <person name="Qiu L.-H."/>
        </authorList>
    </citation>
    <scope>NUCLEOTIDE SEQUENCE [LARGE SCALE GENOMIC DNA]</scope>
    <source>
        <strain evidence="4 5">DHOD12</strain>
    </source>
</reference>
<dbReference type="PRINTS" id="PR00081">
    <property type="entry name" value="GDHRDH"/>
</dbReference>
<dbReference type="InterPro" id="IPR057326">
    <property type="entry name" value="KR_dom"/>
</dbReference>
<dbReference type="SMART" id="SM00822">
    <property type="entry name" value="PKS_KR"/>
    <property type="match status" value="1"/>
</dbReference>
<sequence length="256" mass="26915">MGTLTGKVALVTGAARGMGKAISLLFAREGARVVIAARRLEDAQRVATEIGDAALPVVLDVTDRAAWDRAVAAVDARWGRLDVLVNCAGISASASTEAVTDEAWHCHMRTNLDGPFHGCRACLPLMRRSGGPGSVINVSSLFGQRPTPGFAAYCTSKAALTFFTKVFALECAAAKLPIRVNSVHPGGTETDMLEQALAATGLPREEAYAYFARIHPMGRMGKPEEVAAACLWLASDASSFTTGTEINVDGGALIRP</sequence>
<dbReference type="KEGG" id="tvl:FAZ95_14945"/>
<dbReference type="RefSeq" id="WP_137333170.1">
    <property type="nucleotide sequence ID" value="NZ_CP040077.1"/>
</dbReference>
<accession>A0A4P8IMY1</accession>
<dbReference type="GO" id="GO:0016491">
    <property type="term" value="F:oxidoreductase activity"/>
    <property type="evidence" value="ECO:0007669"/>
    <property type="project" value="UniProtKB-KW"/>
</dbReference>
<keyword evidence="2" id="KW-0560">Oxidoreductase</keyword>
<dbReference type="PANTHER" id="PTHR24321:SF15">
    <property type="entry name" value="OXIDOREDUCTASE UCPA"/>
    <property type="match status" value="1"/>
</dbReference>
<organism evidence="4 5">
    <name type="scientific">Trinickia violacea</name>
    <dbReference type="NCBI Taxonomy" id="2571746"/>
    <lineage>
        <taxon>Bacteria</taxon>
        <taxon>Pseudomonadati</taxon>
        <taxon>Pseudomonadota</taxon>
        <taxon>Betaproteobacteria</taxon>
        <taxon>Burkholderiales</taxon>
        <taxon>Burkholderiaceae</taxon>
        <taxon>Trinickia</taxon>
    </lineage>
</organism>
<evidence type="ECO:0000313" key="5">
    <source>
        <dbReference type="Proteomes" id="UP000298656"/>
    </source>
</evidence>
<evidence type="ECO:0000313" key="4">
    <source>
        <dbReference type="EMBL" id="QCP50352.1"/>
    </source>
</evidence>
<protein>
    <submittedName>
        <fullName evidence="4">SDR family oxidoreductase</fullName>
    </submittedName>
</protein>
<dbReference type="Gene3D" id="3.40.50.720">
    <property type="entry name" value="NAD(P)-binding Rossmann-like Domain"/>
    <property type="match status" value="1"/>
</dbReference>
<evidence type="ECO:0000256" key="1">
    <source>
        <dbReference type="ARBA" id="ARBA00006484"/>
    </source>
</evidence>
<comment type="similarity">
    <text evidence="1">Belongs to the short-chain dehydrogenases/reductases (SDR) family.</text>
</comment>
<dbReference type="InterPro" id="IPR020904">
    <property type="entry name" value="Sc_DH/Rdtase_CS"/>
</dbReference>
<dbReference type="PRINTS" id="PR00080">
    <property type="entry name" value="SDRFAMILY"/>
</dbReference>
<evidence type="ECO:0000256" key="2">
    <source>
        <dbReference type="ARBA" id="ARBA00023002"/>
    </source>
</evidence>
<dbReference type="PROSITE" id="PS00061">
    <property type="entry name" value="ADH_SHORT"/>
    <property type="match status" value="1"/>
</dbReference>
<gene>
    <name evidence="4" type="ORF">FAZ95_14945</name>
</gene>
<dbReference type="InterPro" id="IPR002347">
    <property type="entry name" value="SDR_fam"/>
</dbReference>
<dbReference type="Pfam" id="PF13561">
    <property type="entry name" value="adh_short_C2"/>
    <property type="match status" value="1"/>
</dbReference>
<dbReference type="NCBIfam" id="NF005559">
    <property type="entry name" value="PRK07231.1"/>
    <property type="match status" value="1"/>
</dbReference>